<dbReference type="OrthoDB" id="4206561at2"/>
<dbReference type="Gene3D" id="4.10.410.40">
    <property type="match status" value="1"/>
</dbReference>
<protein>
    <recommendedName>
        <fullName evidence="1">Lambda phage tail tube protein N-terminal domain-containing protein</fullName>
    </recommendedName>
</protein>
<dbReference type="InterPro" id="IPR032494">
    <property type="entry name" value="Phage_TTP_N"/>
</dbReference>
<comment type="caution">
    <text evidence="2">The sequence shown here is derived from an EMBL/GenBank/DDBJ whole genome shotgun (WGS) entry which is preliminary data.</text>
</comment>
<evidence type="ECO:0000313" key="2">
    <source>
        <dbReference type="EMBL" id="GES18180.1"/>
    </source>
</evidence>
<sequence>MSGVDGYGCQLQRSDMGSPATFTTIAAVTNIGGPEIERETYESTAHDTPDAYREYIAGLKDGGEVSIELRYNPNEHDSLLEDLDDTEARDYQLVWPQITGAMWSFKAWLTGFSPEGPHDDLLSAEVTFKVTGKPVIS</sequence>
<dbReference type="Proteomes" id="UP000377595">
    <property type="component" value="Unassembled WGS sequence"/>
</dbReference>
<gene>
    <name evidence="2" type="ORF">Aple_010750</name>
</gene>
<dbReference type="Pfam" id="PF16461">
    <property type="entry name" value="Phage_TTP_12"/>
    <property type="match status" value="1"/>
</dbReference>
<dbReference type="AlphaFoldDB" id="A0A5M3XAL4"/>
<dbReference type="RefSeq" id="WP_155343321.1">
    <property type="nucleotide sequence ID" value="NZ_BAAAHM010000017.1"/>
</dbReference>
<keyword evidence="3" id="KW-1185">Reference proteome</keyword>
<evidence type="ECO:0000259" key="1">
    <source>
        <dbReference type="Pfam" id="PF16461"/>
    </source>
</evidence>
<proteinExistence type="predicted"/>
<accession>A0A5M3XAL4</accession>
<dbReference type="EMBL" id="BLAF01000006">
    <property type="protein sequence ID" value="GES18180.1"/>
    <property type="molecule type" value="Genomic_DNA"/>
</dbReference>
<feature type="domain" description="Lambda phage tail tube protein N-terminal" evidence="1">
    <location>
        <begin position="18"/>
        <end position="136"/>
    </location>
</feature>
<reference evidence="2 3" key="1">
    <citation type="submission" date="2019-10" db="EMBL/GenBank/DDBJ databases">
        <title>Whole genome shotgun sequence of Acrocarpospora pleiomorpha NBRC 16267.</title>
        <authorList>
            <person name="Ichikawa N."/>
            <person name="Kimura A."/>
            <person name="Kitahashi Y."/>
            <person name="Komaki H."/>
            <person name="Oguchi A."/>
        </authorList>
    </citation>
    <scope>NUCLEOTIDE SEQUENCE [LARGE SCALE GENOMIC DNA]</scope>
    <source>
        <strain evidence="2 3">NBRC 16267</strain>
    </source>
</reference>
<name>A0A5M3XAL4_9ACTN</name>
<organism evidence="2 3">
    <name type="scientific">Acrocarpospora pleiomorpha</name>
    <dbReference type="NCBI Taxonomy" id="90975"/>
    <lineage>
        <taxon>Bacteria</taxon>
        <taxon>Bacillati</taxon>
        <taxon>Actinomycetota</taxon>
        <taxon>Actinomycetes</taxon>
        <taxon>Streptosporangiales</taxon>
        <taxon>Streptosporangiaceae</taxon>
        <taxon>Acrocarpospora</taxon>
    </lineage>
</organism>
<evidence type="ECO:0000313" key="3">
    <source>
        <dbReference type="Proteomes" id="UP000377595"/>
    </source>
</evidence>